<dbReference type="AlphaFoldDB" id="A0A0E9P879"/>
<organism evidence="1">
    <name type="scientific">Anguilla anguilla</name>
    <name type="common">European freshwater eel</name>
    <name type="synonym">Muraena anguilla</name>
    <dbReference type="NCBI Taxonomy" id="7936"/>
    <lineage>
        <taxon>Eukaryota</taxon>
        <taxon>Metazoa</taxon>
        <taxon>Chordata</taxon>
        <taxon>Craniata</taxon>
        <taxon>Vertebrata</taxon>
        <taxon>Euteleostomi</taxon>
        <taxon>Actinopterygii</taxon>
        <taxon>Neopterygii</taxon>
        <taxon>Teleostei</taxon>
        <taxon>Anguilliformes</taxon>
        <taxon>Anguillidae</taxon>
        <taxon>Anguilla</taxon>
    </lineage>
</organism>
<reference evidence="1" key="2">
    <citation type="journal article" date="2015" name="Fish Shellfish Immunol.">
        <title>Early steps in the European eel (Anguilla anguilla)-Vibrio vulnificus interaction in the gills: Role of the RtxA13 toxin.</title>
        <authorList>
            <person name="Callol A."/>
            <person name="Pajuelo D."/>
            <person name="Ebbesson L."/>
            <person name="Teles M."/>
            <person name="MacKenzie S."/>
            <person name="Amaro C."/>
        </authorList>
    </citation>
    <scope>NUCLEOTIDE SEQUENCE</scope>
</reference>
<dbReference type="EMBL" id="GBXM01108489">
    <property type="protein sequence ID" value="JAH00088.1"/>
    <property type="molecule type" value="Transcribed_RNA"/>
</dbReference>
<name>A0A0E9P879_ANGAN</name>
<sequence length="20" mass="2200">MAGPINTNKGSFERFQSCLV</sequence>
<protein>
    <submittedName>
        <fullName evidence="1">Uncharacterized protein</fullName>
    </submittedName>
</protein>
<proteinExistence type="predicted"/>
<evidence type="ECO:0000313" key="1">
    <source>
        <dbReference type="EMBL" id="JAH00088.1"/>
    </source>
</evidence>
<accession>A0A0E9P879</accession>
<reference evidence="1" key="1">
    <citation type="submission" date="2014-11" db="EMBL/GenBank/DDBJ databases">
        <authorList>
            <person name="Amaro Gonzalez C."/>
        </authorList>
    </citation>
    <scope>NUCLEOTIDE SEQUENCE</scope>
</reference>